<evidence type="ECO:0000256" key="1">
    <source>
        <dbReference type="SAM" id="MobiDB-lite"/>
    </source>
</evidence>
<protein>
    <recommendedName>
        <fullName evidence="5">Regulator of phospholipase D SRF1</fullName>
    </recommendedName>
</protein>
<dbReference type="OrthoDB" id="2589563at2759"/>
<dbReference type="GO" id="GO:0071944">
    <property type="term" value="C:cell periphery"/>
    <property type="evidence" value="ECO:0007669"/>
    <property type="project" value="TreeGrafter"/>
</dbReference>
<dbReference type="Proteomes" id="UP000240883">
    <property type="component" value="Unassembled WGS sequence"/>
</dbReference>
<feature type="region of interest" description="Disordered" evidence="1">
    <location>
        <begin position="1"/>
        <end position="157"/>
    </location>
</feature>
<keyword evidence="2" id="KW-1133">Transmembrane helix</keyword>
<sequence length="419" mass="46686">MTSPSMVDQSSSNGFLAPTAHPQPQANRLLPSPIPPPTASSLSSHSPSQRPQSGLSANTHTSSTERYRDDLSDSANVRKSHSHSISSNPHTLASSKGSTAAENREKQRAVRTLPPWVQSAEEDDNADATSLLLPRTPTSVRPASHNYMPTPKSNVPGRKFDHAREGAPVTLTSPVTEHGSKWQQFTKASDLDQGRPIDRPISSRGQVMSDEWIKENLPDLEEPWNPIDKDESVEEKGYWMFSRRKRSRKYANWHRILMNHPMVPALVRMIVLTFSVLALALSGSIFHKSTANNCDNNSSTWMALIVDVVAIIYTTYITYDEYTSKPLGLRSHNAKMRLIFLDLAFIVFDSANLSLAFQALTDERWACTDGDELDTTICPYTRDICVRQKALTATLLIALVAWLSTFAISTMRLIERVAR</sequence>
<keyword evidence="4" id="KW-1185">Reference proteome</keyword>
<feature type="transmembrane region" description="Helical" evidence="2">
    <location>
        <begin position="298"/>
        <end position="319"/>
    </location>
</feature>
<evidence type="ECO:0000256" key="2">
    <source>
        <dbReference type="SAM" id="Phobius"/>
    </source>
</evidence>
<proteinExistence type="predicted"/>
<gene>
    <name evidence="3" type="ORF">BS50DRAFT_265287</name>
</gene>
<evidence type="ECO:0000313" key="3">
    <source>
        <dbReference type="EMBL" id="PSN70630.1"/>
    </source>
</evidence>
<dbReference type="GO" id="GO:0000324">
    <property type="term" value="C:fungal-type vacuole"/>
    <property type="evidence" value="ECO:0007669"/>
    <property type="project" value="TreeGrafter"/>
</dbReference>
<evidence type="ECO:0000313" key="4">
    <source>
        <dbReference type="Proteomes" id="UP000240883"/>
    </source>
</evidence>
<organism evidence="3 4">
    <name type="scientific">Corynespora cassiicola Philippines</name>
    <dbReference type="NCBI Taxonomy" id="1448308"/>
    <lineage>
        <taxon>Eukaryota</taxon>
        <taxon>Fungi</taxon>
        <taxon>Dikarya</taxon>
        <taxon>Ascomycota</taxon>
        <taxon>Pezizomycotina</taxon>
        <taxon>Dothideomycetes</taxon>
        <taxon>Pleosporomycetidae</taxon>
        <taxon>Pleosporales</taxon>
        <taxon>Corynesporascaceae</taxon>
        <taxon>Corynespora</taxon>
    </lineage>
</organism>
<name>A0A2T2NYY2_CORCC</name>
<feature type="transmembrane region" description="Helical" evidence="2">
    <location>
        <begin position="339"/>
        <end position="360"/>
    </location>
</feature>
<reference evidence="3 4" key="1">
    <citation type="journal article" date="2018" name="Front. Microbiol.">
        <title>Genome-Wide Analysis of Corynespora cassiicola Leaf Fall Disease Putative Effectors.</title>
        <authorList>
            <person name="Lopez D."/>
            <person name="Ribeiro S."/>
            <person name="Label P."/>
            <person name="Fumanal B."/>
            <person name="Venisse J.S."/>
            <person name="Kohler A."/>
            <person name="de Oliveira R.R."/>
            <person name="Labutti K."/>
            <person name="Lipzen A."/>
            <person name="Lail K."/>
            <person name="Bauer D."/>
            <person name="Ohm R.A."/>
            <person name="Barry K.W."/>
            <person name="Spatafora J."/>
            <person name="Grigoriev I.V."/>
            <person name="Martin F.M."/>
            <person name="Pujade-Renaud V."/>
        </authorList>
    </citation>
    <scope>NUCLEOTIDE SEQUENCE [LARGE SCALE GENOMIC DNA]</scope>
    <source>
        <strain evidence="3 4">Philippines</strain>
    </source>
</reference>
<feature type="compositionally biased region" description="Low complexity" evidence="1">
    <location>
        <begin position="39"/>
        <end position="53"/>
    </location>
</feature>
<dbReference type="PANTHER" id="PTHR36819:SF1">
    <property type="entry name" value="REGULATOR OF PHOSPHOLIPASE D SRF1"/>
    <property type="match status" value="1"/>
</dbReference>
<dbReference type="EMBL" id="KZ678131">
    <property type="protein sequence ID" value="PSN70630.1"/>
    <property type="molecule type" value="Genomic_DNA"/>
</dbReference>
<feature type="compositionally biased region" description="Polar residues" evidence="1">
    <location>
        <begin position="1"/>
        <end position="14"/>
    </location>
</feature>
<feature type="transmembrane region" description="Helical" evidence="2">
    <location>
        <begin position="390"/>
        <end position="414"/>
    </location>
</feature>
<dbReference type="PANTHER" id="PTHR36819">
    <property type="entry name" value="REGULATOR OF PHOSPHOLIPASE D SRF1"/>
    <property type="match status" value="1"/>
</dbReference>
<feature type="compositionally biased region" description="Polar residues" evidence="1">
    <location>
        <begin position="73"/>
        <end position="101"/>
    </location>
</feature>
<dbReference type="InterPro" id="IPR037737">
    <property type="entry name" value="Srf1"/>
</dbReference>
<keyword evidence="2" id="KW-0472">Membrane</keyword>
<dbReference type="AlphaFoldDB" id="A0A2T2NYY2"/>
<accession>A0A2T2NYY2</accession>
<keyword evidence="2" id="KW-0812">Transmembrane</keyword>
<feature type="transmembrane region" description="Helical" evidence="2">
    <location>
        <begin position="265"/>
        <end position="286"/>
    </location>
</feature>
<evidence type="ECO:0008006" key="5">
    <source>
        <dbReference type="Google" id="ProtNLM"/>
    </source>
</evidence>